<dbReference type="Proteomes" id="UP000005699">
    <property type="component" value="Unassembled WGS sequence"/>
</dbReference>
<gene>
    <name evidence="1" type="ORF">HMPREF0819_0668</name>
</gene>
<reference evidence="1 2" key="1">
    <citation type="submission" date="2010-12" db="EMBL/GenBank/DDBJ databases">
        <authorList>
            <person name="Muzny D."/>
            <person name="Qin X."/>
            <person name="Deng J."/>
            <person name="Jiang H."/>
            <person name="Liu Y."/>
            <person name="Qu J."/>
            <person name="Song X.-Z."/>
            <person name="Zhang L."/>
            <person name="Thornton R."/>
            <person name="Coyle M."/>
            <person name="Francisco L."/>
            <person name="Jackson L."/>
            <person name="Javaid M."/>
            <person name="Korchina V."/>
            <person name="Kovar C."/>
            <person name="Mata R."/>
            <person name="Mathew T."/>
            <person name="Ngo R."/>
            <person name="Nguyen L."/>
            <person name="Nguyen N."/>
            <person name="Okwuonu G."/>
            <person name="Ongeri F."/>
            <person name="Pham C."/>
            <person name="Simmons D."/>
            <person name="Wilczek-Boney K."/>
            <person name="Hale W."/>
            <person name="Jakkamsetti A."/>
            <person name="Pham P."/>
            <person name="Ruth R."/>
            <person name="San Lucas F."/>
            <person name="Warren J."/>
            <person name="Zhang J."/>
            <person name="Zhao Z."/>
            <person name="Zhou C."/>
            <person name="Zhu D."/>
            <person name="Lee S."/>
            <person name="Bess C."/>
            <person name="Blankenburg K."/>
            <person name="Forbes L."/>
            <person name="Fu Q."/>
            <person name="Gubbala S."/>
            <person name="Hirani K."/>
            <person name="Jayaseelan J.C."/>
            <person name="Lara F."/>
            <person name="Munidasa M."/>
            <person name="Palculict T."/>
            <person name="Patil S."/>
            <person name="Pu L.-L."/>
            <person name="Saada N."/>
            <person name="Tang L."/>
            <person name="Weissenberger G."/>
            <person name="Zhu Y."/>
            <person name="Hemphill L."/>
            <person name="Shang Y."/>
            <person name="Youmans B."/>
            <person name="Ayvaz T."/>
            <person name="Ross M."/>
            <person name="Santibanez J."/>
            <person name="Aqrawi P."/>
            <person name="Gross S."/>
            <person name="Joshi V."/>
            <person name="Fowler G."/>
            <person name="Nazareth L."/>
            <person name="Reid J."/>
            <person name="Worley K."/>
            <person name="Petrosino J."/>
            <person name="Highlander S."/>
            <person name="Gibbs R."/>
        </authorList>
    </citation>
    <scope>NUCLEOTIDE SEQUENCE [LARGE SCALE GENOMIC DNA]</scope>
    <source>
        <strain evidence="1 2">ATCC 9812</strain>
    </source>
</reference>
<organism evidence="1 2">
    <name type="scientific">Streptococcus equinus ATCC 9812</name>
    <dbReference type="NCBI Taxonomy" id="525379"/>
    <lineage>
        <taxon>Bacteria</taxon>
        <taxon>Bacillati</taxon>
        <taxon>Bacillota</taxon>
        <taxon>Bacilli</taxon>
        <taxon>Lactobacillales</taxon>
        <taxon>Streptococcaceae</taxon>
        <taxon>Streptococcus</taxon>
    </lineage>
</organism>
<dbReference type="HOGENOM" id="CLU_023205_16_8_9"/>
<proteinExistence type="predicted"/>
<comment type="caution">
    <text evidence="1">The sequence shown here is derived from an EMBL/GenBank/DDBJ whole genome shotgun (WGS) entry which is preliminary data.</text>
</comment>
<dbReference type="EMBL" id="AEVB01000020">
    <property type="protein sequence ID" value="EFW89105.1"/>
    <property type="molecule type" value="Genomic_DNA"/>
</dbReference>
<dbReference type="Gene3D" id="3.20.20.100">
    <property type="entry name" value="NADP-dependent oxidoreductase domain"/>
    <property type="match status" value="1"/>
</dbReference>
<sequence>MEYTKLGNTGLEVSKLCLGCMSFGDASLGFHSGWLLDEEKSRVIIKKSP</sequence>
<protein>
    <recommendedName>
        <fullName evidence="3">NADP-dependent oxidoreductase domain-containing protein</fullName>
    </recommendedName>
</protein>
<dbReference type="RefSeq" id="WP_004232155.1">
    <property type="nucleotide sequence ID" value="NZ_GL698429.1"/>
</dbReference>
<dbReference type="SUPFAM" id="SSF51430">
    <property type="entry name" value="NAD(P)-linked oxidoreductase"/>
    <property type="match status" value="1"/>
</dbReference>
<name>E8JNU5_STREI</name>
<evidence type="ECO:0008006" key="3">
    <source>
        <dbReference type="Google" id="ProtNLM"/>
    </source>
</evidence>
<accession>E8JNU5</accession>
<dbReference type="InterPro" id="IPR036812">
    <property type="entry name" value="NAD(P)_OxRdtase_dom_sf"/>
</dbReference>
<dbReference type="AlphaFoldDB" id="E8JNU5"/>
<dbReference type="eggNOG" id="COG0667">
    <property type="taxonomic scope" value="Bacteria"/>
</dbReference>
<evidence type="ECO:0000313" key="1">
    <source>
        <dbReference type="EMBL" id="EFW89105.1"/>
    </source>
</evidence>
<evidence type="ECO:0000313" key="2">
    <source>
        <dbReference type="Proteomes" id="UP000005699"/>
    </source>
</evidence>